<keyword evidence="1" id="KW-0812">Transmembrane</keyword>
<keyword evidence="3" id="KW-1185">Reference proteome</keyword>
<dbReference type="InterPro" id="IPR021806">
    <property type="entry name" value="DUF3379"/>
</dbReference>
<dbReference type="Proteomes" id="UP001310248">
    <property type="component" value="Unassembled WGS sequence"/>
</dbReference>
<reference evidence="3" key="1">
    <citation type="submission" date="2023-07" db="EMBL/GenBank/DDBJ databases">
        <title>Draft genome sequence of Agarivorans aestuarii strain ZMCS4, a CAZymes producing bacteria isolated from the marine brown algae Clodostephus spongiosus.</title>
        <authorList>
            <person name="Lorente B."/>
            <person name="Cabral C."/>
            <person name="Frias J."/>
            <person name="Faria J."/>
            <person name="Toubarro D."/>
        </authorList>
    </citation>
    <scope>NUCLEOTIDE SEQUENCE [LARGE SCALE GENOMIC DNA]</scope>
    <source>
        <strain evidence="3">ZMCS4</strain>
    </source>
</reference>
<comment type="caution">
    <text evidence="2">The sequence shown here is derived from an EMBL/GenBank/DDBJ whole genome shotgun (WGS) entry which is preliminary data.</text>
</comment>
<evidence type="ECO:0000313" key="2">
    <source>
        <dbReference type="EMBL" id="MEE1672917.1"/>
    </source>
</evidence>
<dbReference type="RefSeq" id="WP_329774312.1">
    <property type="nucleotide sequence ID" value="NZ_JAYDYW010000004.1"/>
</dbReference>
<evidence type="ECO:0000313" key="3">
    <source>
        <dbReference type="Proteomes" id="UP001310248"/>
    </source>
</evidence>
<keyword evidence="1" id="KW-1133">Transmembrane helix</keyword>
<gene>
    <name evidence="2" type="ORF">SNR37_002328</name>
</gene>
<keyword evidence="1" id="KW-0472">Membrane</keyword>
<sequence length="240" mass="26952">MDELEFRRQLYTNPRERSDTLIQEATRTPKNKKLYDEMQQFECKLEQALNVDVPDALAERLILSQSFDDSQLEYRRKTRVHIAMAASIAFVVGLSFSLVNWQLPAGNIDMGQVALEHVYHEMPFTSGVDEQPNLQTINAKLARYGASFDQLPGEVVYVNHCAYAGAPAFHMIMKGKMGSNINVFVVPKSTELKAVESFADNKMHGMVSKLSNANLVIVGERNEPIEKALDTITADLNQSI</sequence>
<dbReference type="Pfam" id="PF11859">
    <property type="entry name" value="DUF3379"/>
    <property type="match status" value="1"/>
</dbReference>
<evidence type="ECO:0000256" key="1">
    <source>
        <dbReference type="SAM" id="Phobius"/>
    </source>
</evidence>
<dbReference type="EMBL" id="JAYDYW010000004">
    <property type="protein sequence ID" value="MEE1672917.1"/>
    <property type="molecule type" value="Genomic_DNA"/>
</dbReference>
<reference evidence="2 3" key="2">
    <citation type="submission" date="2023-12" db="EMBL/GenBank/DDBJ databases">
        <authorList>
            <consortium name="Cladostephus spongiosus"/>
            <person name="Lorente B."/>
            <person name="Cabral C."/>
            <person name="Frias J."/>
            <person name="Faria J."/>
            <person name="Toubarro D."/>
        </authorList>
    </citation>
    <scope>NUCLEOTIDE SEQUENCE [LARGE SCALE GENOMIC DNA]</scope>
    <source>
        <strain evidence="2 3">ZMCS4</strain>
    </source>
</reference>
<organism evidence="2 3">
    <name type="scientific">Agarivorans aestuarii</name>
    <dbReference type="NCBI Taxonomy" id="1563703"/>
    <lineage>
        <taxon>Bacteria</taxon>
        <taxon>Pseudomonadati</taxon>
        <taxon>Pseudomonadota</taxon>
        <taxon>Gammaproteobacteria</taxon>
        <taxon>Alteromonadales</taxon>
        <taxon>Alteromonadaceae</taxon>
        <taxon>Agarivorans</taxon>
    </lineage>
</organism>
<name>A0ABU7G0W7_9ALTE</name>
<feature type="transmembrane region" description="Helical" evidence="1">
    <location>
        <begin position="80"/>
        <end position="101"/>
    </location>
</feature>
<protein>
    <submittedName>
        <fullName evidence="2">DUF3379 domain-containing protein</fullName>
    </submittedName>
</protein>
<accession>A0ABU7G0W7</accession>
<proteinExistence type="predicted"/>